<keyword evidence="3" id="KW-1185">Reference proteome</keyword>
<dbReference type="STRING" id="1314800.A0A1B7NAH8"/>
<dbReference type="Proteomes" id="UP000092154">
    <property type="component" value="Unassembled WGS sequence"/>
</dbReference>
<sequence length="285" mass="30538">MEIDPLADALPPRYAIESDDEDEYNPLSTRQPADAVPIVQVMIIIEGQFATGNPLVIASGPAGKFWADGANLGEQQGTIFVNNIQVGSLFKPSSTRAVVLVSEATTALPLWSMNKYANDILDRLRPSAISILDMYAVQNYISSALVPVHEASVRYLSLGNIFLDPFHPFAPPNILQSTAAAFMSAMNICALSSDQANGGVILLLPSPEIPRTVPSKLSPSGLSRPSGDQGWPVEMMMEVNERLFEVIGAKPPSTWTLGSMPSGGAYDLSKTKRSLAEVGEGGMYI</sequence>
<evidence type="ECO:0000313" key="3">
    <source>
        <dbReference type="Proteomes" id="UP000092154"/>
    </source>
</evidence>
<name>A0A1B7NAH8_9AGAM</name>
<dbReference type="AlphaFoldDB" id="A0A1B7NAH8"/>
<feature type="region of interest" description="Disordered" evidence="1">
    <location>
        <begin position="1"/>
        <end position="29"/>
    </location>
</feature>
<evidence type="ECO:0008006" key="4">
    <source>
        <dbReference type="Google" id="ProtNLM"/>
    </source>
</evidence>
<gene>
    <name evidence="2" type="ORF">K503DRAFT_734871</name>
</gene>
<dbReference type="OrthoDB" id="2546621at2759"/>
<evidence type="ECO:0000256" key="1">
    <source>
        <dbReference type="SAM" id="MobiDB-lite"/>
    </source>
</evidence>
<proteinExistence type="predicted"/>
<reference evidence="2 3" key="1">
    <citation type="submission" date="2016-06" db="EMBL/GenBank/DDBJ databases">
        <title>Comparative genomics of the ectomycorrhizal sister species Rhizopogon vinicolor and Rhizopogon vesiculosus (Basidiomycota: Boletales) reveals a divergence of the mating type B locus.</title>
        <authorList>
            <consortium name="DOE Joint Genome Institute"/>
            <person name="Mujic A.B."/>
            <person name="Kuo A."/>
            <person name="Tritt A."/>
            <person name="Lipzen A."/>
            <person name="Chen C."/>
            <person name="Johnson J."/>
            <person name="Sharma A."/>
            <person name="Barry K."/>
            <person name="Grigoriev I.V."/>
            <person name="Spatafora J.W."/>
        </authorList>
    </citation>
    <scope>NUCLEOTIDE SEQUENCE [LARGE SCALE GENOMIC DNA]</scope>
    <source>
        <strain evidence="2 3">AM-OR11-026</strain>
    </source>
</reference>
<protein>
    <recommendedName>
        <fullName evidence="4">Proteasome assembly chaperone 1</fullName>
    </recommendedName>
</protein>
<dbReference type="InParanoid" id="A0A1B7NAH8"/>
<accession>A0A1B7NAH8</accession>
<dbReference type="EMBL" id="KV448170">
    <property type="protein sequence ID" value="OAX41849.1"/>
    <property type="molecule type" value="Genomic_DNA"/>
</dbReference>
<organism evidence="2 3">
    <name type="scientific">Rhizopogon vinicolor AM-OR11-026</name>
    <dbReference type="NCBI Taxonomy" id="1314800"/>
    <lineage>
        <taxon>Eukaryota</taxon>
        <taxon>Fungi</taxon>
        <taxon>Dikarya</taxon>
        <taxon>Basidiomycota</taxon>
        <taxon>Agaricomycotina</taxon>
        <taxon>Agaricomycetes</taxon>
        <taxon>Agaricomycetidae</taxon>
        <taxon>Boletales</taxon>
        <taxon>Suillineae</taxon>
        <taxon>Rhizopogonaceae</taxon>
        <taxon>Rhizopogon</taxon>
    </lineage>
</organism>
<evidence type="ECO:0000313" key="2">
    <source>
        <dbReference type="EMBL" id="OAX41849.1"/>
    </source>
</evidence>